<sequence length="481" mass="54159">MATKRKAVIQDTEILAIFIDSSTQSDQFVCDSESSDSEFVQTTLNTIKDIAGIKLNLLEKMNLILARKDDKLEVHCPIGYQLLSALNSTIPSETTAENDFESFCSGTDNLASVTNEETSIMLLETSLCGCSSSKIILPSKLNIKRSTAENSQSLRHFSRSMLFRLLKVISKNVNNEQAALNGTMIFDDDVDMIGPPNKDMAIIITKRFDVLGTRSTFNPLTCFTGPQEFYRDFIILAATTSTAFIQHLLDNMIDELLSLNRTVFTASDLEESGIRSPPLDILKCLESAITAKNLVLTLPWIVEFLSMMDEVSCQLPYNLSLFEKLFEIYYDWTYLARNSFEIHGFVYPQLSISLVTFLLGWLFDTLHTPVALYFSWRFGKPLPSTHQGMCGHLGSSIDILDIVDKKSLYFCCPFIREVQLLLGSHHSEISPILDSCIEKRVLPSSVDFIISEHFENSVIEKNKMLIVIKIEGLVPNFPRVE</sequence>
<dbReference type="PANTHER" id="PTHR28678:SF1">
    <property type="entry name" value="CODANIN-1"/>
    <property type="match status" value="1"/>
</dbReference>
<dbReference type="PANTHER" id="PTHR28678">
    <property type="entry name" value="CODANIN-1"/>
    <property type="match status" value="1"/>
</dbReference>
<evidence type="ECO:0000313" key="2">
    <source>
        <dbReference type="Proteomes" id="UP001153148"/>
    </source>
</evidence>
<comment type="caution">
    <text evidence="1">The sequence shown here is derived from an EMBL/GenBank/DDBJ whole genome shotgun (WGS) entry which is preliminary data.</text>
</comment>
<feature type="non-terminal residue" evidence="1">
    <location>
        <position position="481"/>
    </location>
</feature>
<gene>
    <name evidence="1" type="ORF">TPAB3V08_LOCUS2440</name>
</gene>
<dbReference type="InterPro" id="IPR040031">
    <property type="entry name" value="Codanin-1"/>
</dbReference>
<proteinExistence type="predicted"/>
<reference evidence="1" key="1">
    <citation type="submission" date="2021-03" db="EMBL/GenBank/DDBJ databases">
        <authorList>
            <person name="Tran Van P."/>
        </authorList>
    </citation>
    <scope>NUCLEOTIDE SEQUENCE</scope>
</reference>
<accession>A0ABN7NPG1</accession>
<dbReference type="Proteomes" id="UP001153148">
    <property type="component" value="Unassembled WGS sequence"/>
</dbReference>
<evidence type="ECO:0000313" key="1">
    <source>
        <dbReference type="EMBL" id="CAG2055437.1"/>
    </source>
</evidence>
<protein>
    <submittedName>
        <fullName evidence="1">Uncharacterized protein</fullName>
    </submittedName>
</protein>
<dbReference type="EMBL" id="CAJPIN010002470">
    <property type="protein sequence ID" value="CAG2055437.1"/>
    <property type="molecule type" value="Genomic_DNA"/>
</dbReference>
<name>A0ABN7NPG1_TIMPD</name>
<keyword evidence="2" id="KW-1185">Reference proteome</keyword>
<organism evidence="1 2">
    <name type="scientific">Timema podura</name>
    <name type="common">Walking stick</name>
    <dbReference type="NCBI Taxonomy" id="61482"/>
    <lineage>
        <taxon>Eukaryota</taxon>
        <taxon>Metazoa</taxon>
        <taxon>Ecdysozoa</taxon>
        <taxon>Arthropoda</taxon>
        <taxon>Hexapoda</taxon>
        <taxon>Insecta</taxon>
        <taxon>Pterygota</taxon>
        <taxon>Neoptera</taxon>
        <taxon>Polyneoptera</taxon>
        <taxon>Phasmatodea</taxon>
        <taxon>Timematodea</taxon>
        <taxon>Timematoidea</taxon>
        <taxon>Timematidae</taxon>
        <taxon>Timema</taxon>
    </lineage>
</organism>